<dbReference type="AlphaFoldDB" id="A0A1S6HS76"/>
<reference evidence="1 2" key="1">
    <citation type="submission" date="2016-03" db="EMBL/GenBank/DDBJ databases">
        <title>Complete genome sequence of Shewanella psychrophila WP2, a deep sea bacterium isolated from west Pacific sediment.</title>
        <authorList>
            <person name="Xu G."/>
            <person name="Jian H."/>
        </authorList>
    </citation>
    <scope>NUCLEOTIDE SEQUENCE [LARGE SCALE GENOMIC DNA]</scope>
    <source>
        <strain evidence="1 2">WP2</strain>
    </source>
</reference>
<dbReference type="OrthoDB" id="6389032at2"/>
<dbReference type="RefSeq" id="WP_077753433.1">
    <property type="nucleotide sequence ID" value="NZ_CP014782.1"/>
</dbReference>
<dbReference type="Pfam" id="PF12305">
    <property type="entry name" value="DUF3630"/>
    <property type="match status" value="1"/>
</dbReference>
<evidence type="ECO:0000313" key="2">
    <source>
        <dbReference type="Proteomes" id="UP000189545"/>
    </source>
</evidence>
<dbReference type="Proteomes" id="UP000189545">
    <property type="component" value="Chromosome"/>
</dbReference>
<name>A0A1S6HS76_9GAMM</name>
<dbReference type="KEGG" id="spsw:Sps_03238"/>
<dbReference type="EMBL" id="CP014782">
    <property type="protein sequence ID" value="AQS38380.1"/>
    <property type="molecule type" value="Genomic_DNA"/>
</dbReference>
<sequence>MKLESLQLDPVAKSLSIQAKIDFEQFHLFAEPLAAAMDARVIERHDGADRHQWLLTFEGTHIQLNYEFYADICWLGVEREDEVEVLEYLASLLRRLL</sequence>
<evidence type="ECO:0000313" key="1">
    <source>
        <dbReference type="EMBL" id="AQS38380.1"/>
    </source>
</evidence>
<proteinExistence type="predicted"/>
<organism evidence="1 2">
    <name type="scientific">Shewanella psychrophila</name>
    <dbReference type="NCBI Taxonomy" id="225848"/>
    <lineage>
        <taxon>Bacteria</taxon>
        <taxon>Pseudomonadati</taxon>
        <taxon>Pseudomonadota</taxon>
        <taxon>Gammaproteobacteria</taxon>
        <taxon>Alteromonadales</taxon>
        <taxon>Shewanellaceae</taxon>
        <taxon>Shewanella</taxon>
    </lineage>
</organism>
<accession>A0A1S6HS76</accession>
<protein>
    <recommendedName>
        <fullName evidence="3">DUF3630 domain-containing protein</fullName>
    </recommendedName>
</protein>
<gene>
    <name evidence="1" type="ORF">Sps_03238</name>
</gene>
<keyword evidence="2" id="KW-1185">Reference proteome</keyword>
<dbReference type="STRING" id="225848.Sps_03238"/>
<evidence type="ECO:0008006" key="3">
    <source>
        <dbReference type="Google" id="ProtNLM"/>
    </source>
</evidence>
<dbReference type="InterPro" id="IPR022080">
    <property type="entry name" value="DUF3630"/>
</dbReference>